<dbReference type="CDD" id="cd09913">
    <property type="entry name" value="EHD"/>
    <property type="match status" value="1"/>
</dbReference>
<feature type="compositionally biased region" description="Basic and acidic residues" evidence="1">
    <location>
        <begin position="47"/>
        <end position="60"/>
    </location>
</feature>
<feature type="compositionally biased region" description="Basic and acidic residues" evidence="1">
    <location>
        <begin position="280"/>
        <end position="304"/>
    </location>
</feature>
<dbReference type="InterPro" id="IPR031692">
    <property type="entry name" value="EHD_N"/>
</dbReference>
<dbReference type="InterPro" id="IPR027417">
    <property type="entry name" value="P-loop_NTPase"/>
</dbReference>
<feature type="compositionally biased region" description="Acidic residues" evidence="1">
    <location>
        <begin position="379"/>
        <end position="407"/>
    </location>
</feature>
<accession>A0AA39G832</accession>
<feature type="compositionally biased region" description="Basic and acidic residues" evidence="1">
    <location>
        <begin position="344"/>
        <end position="353"/>
    </location>
</feature>
<dbReference type="Pfam" id="PF16880">
    <property type="entry name" value="EHD_N"/>
    <property type="match status" value="1"/>
</dbReference>
<feature type="compositionally biased region" description="Basic and acidic residues" evidence="1">
    <location>
        <begin position="68"/>
        <end position="77"/>
    </location>
</feature>
<feature type="compositionally biased region" description="Acidic residues" evidence="1">
    <location>
        <begin position="319"/>
        <end position="328"/>
    </location>
</feature>
<dbReference type="Gene3D" id="3.40.50.300">
    <property type="entry name" value="P-loop containing nucleotide triphosphate hydrolases"/>
    <property type="match status" value="1"/>
</dbReference>
<evidence type="ECO:0000259" key="3">
    <source>
        <dbReference type="PROSITE" id="PS51718"/>
    </source>
</evidence>
<feature type="signal peptide" evidence="2">
    <location>
        <begin position="1"/>
        <end position="29"/>
    </location>
</feature>
<evidence type="ECO:0000313" key="5">
    <source>
        <dbReference type="Proteomes" id="UP001168972"/>
    </source>
</evidence>
<evidence type="ECO:0000313" key="4">
    <source>
        <dbReference type="EMBL" id="KAK0183133.1"/>
    </source>
</evidence>
<feature type="region of interest" description="Disordered" evidence="1">
    <location>
        <begin position="47"/>
        <end position="410"/>
    </location>
</feature>
<dbReference type="InterPro" id="IPR030381">
    <property type="entry name" value="G_DYNAMIN_dom"/>
</dbReference>
<feature type="chain" id="PRO_5041449980" description="Dynamin-type G domain-containing protein" evidence="2">
    <location>
        <begin position="30"/>
        <end position="849"/>
    </location>
</feature>
<evidence type="ECO:0000256" key="1">
    <source>
        <dbReference type="SAM" id="MobiDB-lite"/>
    </source>
</evidence>
<keyword evidence="5" id="KW-1185">Reference proteome</keyword>
<protein>
    <recommendedName>
        <fullName evidence="3">Dynamin-type G domain-containing protein</fullName>
    </recommendedName>
</protein>
<dbReference type="AlphaFoldDB" id="A0AA39G832"/>
<keyword evidence="2" id="KW-0732">Signal</keyword>
<name>A0AA39G832_MICHY</name>
<dbReference type="GO" id="GO:0005525">
    <property type="term" value="F:GTP binding"/>
    <property type="evidence" value="ECO:0007669"/>
    <property type="project" value="InterPro"/>
</dbReference>
<gene>
    <name evidence="4" type="ORF">PV327_001203</name>
</gene>
<reference evidence="4" key="2">
    <citation type="submission" date="2023-03" db="EMBL/GenBank/DDBJ databases">
        <authorList>
            <person name="Inwood S.N."/>
            <person name="Skelly J.G."/>
            <person name="Guhlin J."/>
            <person name="Harrop T.W.R."/>
            <person name="Goldson S.G."/>
            <person name="Dearden P.K."/>
        </authorList>
    </citation>
    <scope>NUCLEOTIDE SEQUENCE</scope>
    <source>
        <strain evidence="4">Lincoln</strain>
        <tissue evidence="4">Whole body</tissue>
    </source>
</reference>
<dbReference type="PANTHER" id="PTHR43681">
    <property type="entry name" value="TRANSMEMBRANE GTPASE FZO"/>
    <property type="match status" value="1"/>
</dbReference>
<dbReference type="Proteomes" id="UP001168972">
    <property type="component" value="Unassembled WGS sequence"/>
</dbReference>
<sequence>MMGTVRLKSLFIVGFLFALVAFASEGARGEEELDQVSEVQCRPYIEKALKDLETGPHDENGNDQGDDSDSKETKEVVDEQISSQAAESTEEKNEESNETDSSKQTNDNDEDVTSNETTNENVDSKQASEEETQDEKTDEEVNEEIAAKSDEDESNENTEATDTEENVVFNEEDNASSEVKSDETVEIQSNENNTESSDNDEQSVEDAQQSTETDTEETTEDHVEEPADESTENNTKEDDSNEPEEVVSNDENDNSKVEDDASVEEIKSDEKSIEINADDSIEKTNQDDDNKSDDNDDDKDKTIEENGNEESEEKNVESVENEIADDDETSKQKSVESTENDIEISSREKRSLPADDSNQESGENVSNDVQESGEKDENTTNEDEENDESNETTESTPEEELIEEIEIPENLRPRDHINQILRLDMDNEDREAAVERAAGIVLKDLKKLYDTAIQPLETLFKYRDLSNRHFGDPEIFSKPLILFMGPWSGGKSSIINYLLDNEYKPTALRTGAEPSPAYFNILMYGEEEEVLDGTQLAADWTFSGLQKFGQGMLDRLRGLKLKHKLLEKVNIVEIPGILEIRKQVQRLFPFNDACQWFIDRADIIFLVYDPSKLDVGPETEAILDQLKGREYQTRIILNKADQVKPEELMRVQGALIWNISPLMSSAEPPIMYSTSLWSLPYETGSPTRLLYAQERAFLRDLRTAIDKRVEHKIASARRFAVRVRNHAKMVDCYLTTYYNHKTFFGSAKETSDKIIENPQEYHIYEGLSTLTNISRYDLPDPDVYRDFFRLNKLYDFSLLSSTCTYFRGCPINRLDVAIAYDLPELVGKYKKSVETAINENNTDGKPPTS</sequence>
<comment type="caution">
    <text evidence="4">The sequence shown here is derived from an EMBL/GenBank/DDBJ whole genome shotgun (WGS) entry which is preliminary data.</text>
</comment>
<dbReference type="EMBL" id="JAQQBR010000001">
    <property type="protein sequence ID" value="KAK0183133.1"/>
    <property type="molecule type" value="Genomic_DNA"/>
</dbReference>
<proteinExistence type="predicted"/>
<feature type="domain" description="Dynamin-type G" evidence="3">
    <location>
        <begin position="475"/>
        <end position="714"/>
    </location>
</feature>
<feature type="compositionally biased region" description="Acidic residues" evidence="1">
    <location>
        <begin position="129"/>
        <end position="143"/>
    </location>
</feature>
<reference evidence="4" key="1">
    <citation type="journal article" date="2023" name="bioRxiv">
        <title>Scaffold-level genome assemblies of two parasitoid biocontrol wasps reveal the parthenogenesis mechanism and an associated novel virus.</title>
        <authorList>
            <person name="Inwood S."/>
            <person name="Skelly J."/>
            <person name="Guhlin J."/>
            <person name="Harrop T."/>
            <person name="Goldson S."/>
            <person name="Dearden P."/>
        </authorList>
    </citation>
    <scope>NUCLEOTIDE SEQUENCE</scope>
    <source>
        <strain evidence="4">Lincoln</strain>
        <tissue evidence="4">Whole body</tissue>
    </source>
</reference>
<dbReference type="InterPro" id="IPR051943">
    <property type="entry name" value="TRAFAC_Dynamin-like_GTPase"/>
</dbReference>
<dbReference type="Gene3D" id="1.10.268.20">
    <property type="match status" value="2"/>
</dbReference>
<dbReference type="PROSITE" id="PS51718">
    <property type="entry name" value="G_DYNAMIN_2"/>
    <property type="match status" value="1"/>
</dbReference>
<feature type="compositionally biased region" description="Polar residues" evidence="1">
    <location>
        <begin position="359"/>
        <end position="370"/>
    </location>
</feature>
<evidence type="ECO:0000256" key="2">
    <source>
        <dbReference type="SAM" id="SignalP"/>
    </source>
</evidence>
<feature type="compositionally biased region" description="Acidic residues" evidence="1">
    <location>
        <begin position="239"/>
        <end position="252"/>
    </location>
</feature>
<dbReference type="PANTHER" id="PTHR43681:SF1">
    <property type="entry name" value="SARCALUMENIN"/>
    <property type="match status" value="1"/>
</dbReference>
<dbReference type="SUPFAM" id="SSF52540">
    <property type="entry name" value="P-loop containing nucleoside triphosphate hydrolases"/>
    <property type="match status" value="1"/>
</dbReference>
<organism evidence="4 5">
    <name type="scientific">Microctonus hyperodae</name>
    <name type="common">Parasitoid wasp</name>
    <dbReference type="NCBI Taxonomy" id="165561"/>
    <lineage>
        <taxon>Eukaryota</taxon>
        <taxon>Metazoa</taxon>
        <taxon>Ecdysozoa</taxon>
        <taxon>Arthropoda</taxon>
        <taxon>Hexapoda</taxon>
        <taxon>Insecta</taxon>
        <taxon>Pterygota</taxon>
        <taxon>Neoptera</taxon>
        <taxon>Endopterygota</taxon>
        <taxon>Hymenoptera</taxon>
        <taxon>Apocrita</taxon>
        <taxon>Ichneumonoidea</taxon>
        <taxon>Braconidae</taxon>
        <taxon>Euphorinae</taxon>
        <taxon>Microctonus</taxon>
    </lineage>
</organism>
<feature type="compositionally biased region" description="Acidic residues" evidence="1">
    <location>
        <begin position="150"/>
        <end position="175"/>
    </location>
</feature>
<feature type="compositionally biased region" description="Basic and acidic residues" evidence="1">
    <location>
        <begin position="253"/>
        <end position="273"/>
    </location>
</feature>